<dbReference type="RefSeq" id="WP_218139715.1">
    <property type="nucleotide sequence ID" value="NZ_FNOW01000034.1"/>
</dbReference>
<dbReference type="PANTHER" id="PTHR34583:SF2">
    <property type="entry name" value="ANTIPORTER SUBUNIT MNHC2-RELATED"/>
    <property type="match status" value="1"/>
</dbReference>
<evidence type="ECO:0000256" key="7">
    <source>
        <dbReference type="SAM" id="Phobius"/>
    </source>
</evidence>
<keyword evidence="4 7" id="KW-0812">Transmembrane</keyword>
<dbReference type="GO" id="GO:0005886">
    <property type="term" value="C:plasma membrane"/>
    <property type="evidence" value="ECO:0007669"/>
    <property type="project" value="UniProtKB-SubCell"/>
</dbReference>
<keyword evidence="6 7" id="KW-0472">Membrane</keyword>
<organism evidence="8 9">
    <name type="scientific">Allochromatium warmingii</name>
    <name type="common">Chromatium warmingii</name>
    <dbReference type="NCBI Taxonomy" id="61595"/>
    <lineage>
        <taxon>Bacteria</taxon>
        <taxon>Pseudomonadati</taxon>
        <taxon>Pseudomonadota</taxon>
        <taxon>Gammaproteobacteria</taxon>
        <taxon>Chromatiales</taxon>
        <taxon>Chromatiaceae</taxon>
        <taxon>Allochromatium</taxon>
    </lineage>
</organism>
<feature type="transmembrane region" description="Helical" evidence="7">
    <location>
        <begin position="46"/>
        <end position="65"/>
    </location>
</feature>
<evidence type="ECO:0000256" key="6">
    <source>
        <dbReference type="ARBA" id="ARBA00023136"/>
    </source>
</evidence>
<accession>A0A1H3HKX7</accession>
<dbReference type="AlphaFoldDB" id="A0A1H3HKX7"/>
<evidence type="ECO:0000313" key="8">
    <source>
        <dbReference type="EMBL" id="SDY16020.1"/>
    </source>
</evidence>
<evidence type="ECO:0000256" key="4">
    <source>
        <dbReference type="ARBA" id="ARBA00022692"/>
    </source>
</evidence>
<evidence type="ECO:0000313" key="9">
    <source>
        <dbReference type="Proteomes" id="UP000198672"/>
    </source>
</evidence>
<dbReference type="Pfam" id="PF00420">
    <property type="entry name" value="Oxidored_q2"/>
    <property type="match status" value="1"/>
</dbReference>
<dbReference type="Gene3D" id="1.10.287.3510">
    <property type="match status" value="1"/>
</dbReference>
<reference evidence="9" key="1">
    <citation type="submission" date="2016-10" db="EMBL/GenBank/DDBJ databases">
        <authorList>
            <person name="Varghese N."/>
            <person name="Submissions S."/>
        </authorList>
    </citation>
    <scope>NUCLEOTIDE SEQUENCE [LARGE SCALE GENOMIC DNA]</scope>
    <source>
        <strain evidence="9">DSM 173</strain>
    </source>
</reference>
<feature type="transmembrane region" description="Helical" evidence="7">
    <location>
        <begin position="85"/>
        <end position="109"/>
    </location>
</feature>
<name>A0A1H3HKX7_ALLWA</name>
<evidence type="ECO:0000256" key="2">
    <source>
        <dbReference type="ARBA" id="ARBA00010388"/>
    </source>
</evidence>
<sequence length="128" mass="13555">MLELLDWLDRPSVLHGLHLVGSLTLFVIGLYGLLGKRHLLKILMSLALMELAVNLLFIALATTSGETAPILSDGLTAFTGMADPVPQALILTAIVIGMAVLALGVSLAIRYHRLSASADIRALADAQD</sequence>
<dbReference type="InterPro" id="IPR050601">
    <property type="entry name" value="CPA3_antiporter_subunitC"/>
</dbReference>
<dbReference type="Proteomes" id="UP000198672">
    <property type="component" value="Unassembled WGS sequence"/>
</dbReference>
<comment type="similarity">
    <text evidence="2">Belongs to the CPA3 antiporters (TC 2.A.63) subunit C family.</text>
</comment>
<feature type="transmembrane region" description="Helical" evidence="7">
    <location>
        <begin position="12"/>
        <end position="34"/>
    </location>
</feature>
<evidence type="ECO:0000256" key="3">
    <source>
        <dbReference type="ARBA" id="ARBA00022475"/>
    </source>
</evidence>
<dbReference type="STRING" id="61595.SAMN05421644_13414"/>
<dbReference type="EMBL" id="FNOW01000034">
    <property type="protein sequence ID" value="SDY16020.1"/>
    <property type="molecule type" value="Genomic_DNA"/>
</dbReference>
<keyword evidence="9" id="KW-1185">Reference proteome</keyword>
<dbReference type="InterPro" id="IPR039428">
    <property type="entry name" value="NUOK/Mnh_C1-like"/>
</dbReference>
<protein>
    <submittedName>
        <fullName evidence="8">Multicomponent Na+:H+ antiporter subunit C</fullName>
    </submittedName>
</protein>
<keyword evidence="5 7" id="KW-1133">Transmembrane helix</keyword>
<gene>
    <name evidence="8" type="ORF">SAMN05421644_13414</name>
</gene>
<keyword evidence="3" id="KW-1003">Cell membrane</keyword>
<evidence type="ECO:0000256" key="5">
    <source>
        <dbReference type="ARBA" id="ARBA00022989"/>
    </source>
</evidence>
<dbReference type="PANTHER" id="PTHR34583">
    <property type="entry name" value="ANTIPORTER SUBUNIT MNHC2-RELATED"/>
    <property type="match status" value="1"/>
</dbReference>
<evidence type="ECO:0000256" key="1">
    <source>
        <dbReference type="ARBA" id="ARBA00004651"/>
    </source>
</evidence>
<proteinExistence type="inferred from homology"/>
<comment type="subcellular location">
    <subcellularLocation>
        <location evidence="1">Cell membrane</location>
        <topology evidence="1">Multi-pass membrane protein</topology>
    </subcellularLocation>
</comment>